<dbReference type="InterPro" id="IPR010069">
    <property type="entry name" value="CdiA_FHA1_rpt"/>
</dbReference>
<dbReference type="Pfam" id="PF13018">
    <property type="entry name" value="ESPR"/>
    <property type="match status" value="1"/>
</dbReference>
<sequence>MNKQNFRLIFNHKRGMLVAVSELVTNQGKGTGETRSASASVSTTTPLMRFAMLGVVIAGLFGEITVVSAQQVAYKNGGPQPIADRSANGIPVVQIVQPNGAGLSHNKYDSFSVDPNGVILNNSPTTVNTQLGGFIQGNSQINTPAKIILNEVLGTSRSQLNGYIEVAGQRAEVIVANPNGISVGGGAGFINTSRGVLTTGTPTFGGDGSLASFRVTKGDINIGAGGMNGTGADQLDLIARSVSVNDKLYANRLNVVTGANQVNYNDLGVTVIAGEGGQPAVAIDSSALGGMYAQKIMLVGNEHGVGVKLLGDTAASAGDVTISNDGKVTLNNKTNATGQIAIRSTDDVNNSGTLYAQQVGLNSAGLVSNSGTIAAQNDLNVNAASINSTGVLAAGIDVNGKATQLGNLVLNANGTLIATGQNTAGSNVSMMGSSLNLANANTSSNGATTLTATSGDINHSGGNLQAAGATTINATGAVTNNQGVINTAQLTINSGALSNVAGSLIQSGSGDTNISTTGTTNNTSGTIATNANKLILQSGDLVNDVGHITHAGSGTLSINTGAASNVAGDIATNGQLLLTAANLNNQQGSLIANRNAALNLTGNLNNTQGSIQAASALQANAANIDNTAGRITSLDNSGLTLSASGLLTNAAGTAADGSQGGVIGGNGDVNLTAANATNSGQITAGNNLTARVQNQLNNNSGRLAAANTLTAQAASLSNAQGALDAAKINATIAQLNNNQGKINADQITLHATNLSNQQGQIAQFGEDASTIDVTNMLDNSNAGLIQTNSADLTLTPQQLNNNGGTISHAGTGTLNVAVGNGALQNQGGTIGSNGTVNAGATSINNQAGTLFGAGATTITATAGDIDNSNGGYLSGDSLKVNATGNINNTQGKLEAIKSGLAINANSLNNAAGTIQNLGANALTINLRQGLSNTSANNVGGFIGSAGDVNVKATDIDNTEGTFYSKQNLSLNADGTLFNNSGVLQSDGSINATATNDVNNQDGRIEANGAAATLTVSGSSIDNTSGRIANSGTGSTAINGGSNLANDAGTIGGNGNLTLTSTNLSNTQQGQVISAADLTLAIANNINNSQGKLFAGQNLTVNQAGATLNNSAGNIASSGDTNLTVASIDNTNGQIGNTAGNGGNIALSTSGIVTNTAGNIGSDKNTTIYANTILGDGKVIAGQDASINLQGDYTNTAANQFTANRDLSFAATGTLTNAGNLEAVRNLNVSAANVTNQYGALINAGNGNTWIQASNTVYNIGRIYGDDVAIGAQSITNDGILNADGTTNQAGIIAARNDLDLGANTIVNREHATIISLGDMAFGGALDANHKATDSSASILNASATIDAGNNLNLQTANLTNRNDHFATDLVIDPTLTTHVTQYRSWDSNTWYDTSDVTWSDSGDGGIVVVLPGNSRYEKFYKMDYTQIVQKTVVTSSDPGQITSGNNMTLSGNVTNDKSTMIAGGTLGGQLGDLNNIGADGQVVTTNQMTAGENYYHWVDGHPHENHYTYDNNGAAYDVALPTTTFALPVWTVLDLTKPNQGDNGAIGSGVGNSTVPSSGSSTIGGNQGGQNLSGNGQTVGGASGSAGGNTGTSGNTQTVGTADKPLPNLTLPNSQLFPITQNPNLGYLIETDPKFTNYNNFISSDYMLSRLGVDPMATQKRLGDGYYEQTLINQQITELTGKRFLGDYTSNEQQYEALMDAGINYAQQFQLTPGIALSAEQMNSLTSDIVWLVSQNITLPDGTTQSVLVPVVYLSRLDAGDVSPTGSVMSGRNIDLSINGTLQNGGTLQSSNNTLIHATDINNTGTISSDAKTGTMVLVADNDLINGGTISGNRVGILAGRDVTMASTISSATSKNGTNIGISQVASVNADQLSIQSGRDINLTGTAINTTGDAAFVAGRDINLNTVTTQATSNVDYGNKNHLNETQTQAIGTAIQSGGNVTLAAGQDINANAAYVNADQNLVAAAGRDVNIASAEQTSSKDQEISTTSKGMLSSSSYHYTDQQQGTQAVGSTLSGDNVQVVAGRDVNVIGSNVVGTHDVAVVAGNNVNIVASQNTASESSSSEEKTSGLTSSGMSVSMGNKEQDHQQTYDATTHNASTVGSTNGNVTITAGNAYTQTGSNVVALAGDIGIAGKTVDITAVQDTMTATTKDHTQQSGLSLGVSAPIVTAVKTIQQMNSASSKTDDPRMKALAAAVTVSAAGDAATAAQNPTDGVTVSLTVGSSKSDSQSKQTSSAVVGSNVTAGGNVSIAATGAGQDSNINVIGSNITAGQNALLKADGDINLKAAQSSSDQHSTSSSSSAAVGIAATYGSNGFAFGITANAAGSRGNADGSDVTNVNTHVTAGNNLIIESGHDTNLIGAVASANQVLANVGTSGSGNLNITSLQDTSNYNSKDQNIGGSVTIGYGASGSFNAGQSKVNGDYASVGEQSGIKAGDGGFIVNVNGNTNLTGGVIASTATPDKNLLVTQTLTQSDIENHSNYDASSVSVGGGYGSQSGSKDRVMQFNGGATGTSAGFSSTDGNASGTSHSGVSAGTVVITDDAKQQQLIGQTAEQTGASINHDVGVDNAGSIGKNWDGQQLKDKVTSEAQITAAFGQAAAKEIGSYADIKQKEALANKDYDEAAKWAEGGAYRVALHTGVGALTGGVGGAAGAFASAESMSVIDSAIQNMGLPDAVRQGLEQVTAAAIGVAVGGGAGAAAGVNVEANNRQLHPTEIEMIKKNANRFAKELYNTDNPTPEQIQGALSMLANTAQNLVDYNFGYDVPYSAQAEAFLHTLQSEYAASTPNLSIGNGQYLFYATNDQKNSPYINSGTVDKEIAGVIIKAPIKQPENAQSNTEKRDPLTNLPLDDQGRYGQQVVVEGKTYAPKYFSCATPECLGNNLDMSDPQTAAYVKALDKKVLDDIGTGATYAALANPTGAIGLMAGIIGTTSGVASGYLDGKTGNAVAKEAVQLAAQQYLQGVYGIGEAAASRVITLIDLCGGWQAFVDRTQQQAKDLVGGGK</sequence>
<dbReference type="InterPro" id="IPR011050">
    <property type="entry name" value="Pectin_lyase_fold/virulence"/>
</dbReference>
<feature type="compositionally biased region" description="Polar residues" evidence="1">
    <location>
        <begin position="1998"/>
        <end position="2011"/>
    </location>
</feature>
<dbReference type="InterPro" id="IPR024973">
    <property type="entry name" value="ESPR"/>
</dbReference>
<reference evidence="3 4" key="1">
    <citation type="submission" date="2019-10" db="EMBL/GenBank/DDBJ databases">
        <title>Glaciimonas soli sp. nov., a psychrophilic bacterium isolated from the forest soil of a high elevation mountain in Taiwan.</title>
        <authorList>
            <person name="Wang L.-T."/>
            <person name="Shieh W.Y."/>
        </authorList>
    </citation>
    <scope>NUCLEOTIDE SEQUENCE [LARGE SCALE GENOMIC DNA]</scope>
    <source>
        <strain evidence="3 4">GS1</strain>
    </source>
</reference>
<dbReference type="Gene3D" id="2.160.20.10">
    <property type="entry name" value="Single-stranded right-handed beta-helix, Pectin lyase-like"/>
    <property type="match status" value="1"/>
</dbReference>
<evidence type="ECO:0000259" key="2">
    <source>
        <dbReference type="SMART" id="SM00912"/>
    </source>
</evidence>
<organism evidence="3 4">
    <name type="scientific">Glaciimonas soli</name>
    <dbReference type="NCBI Taxonomy" id="2590999"/>
    <lineage>
        <taxon>Bacteria</taxon>
        <taxon>Pseudomonadati</taxon>
        <taxon>Pseudomonadota</taxon>
        <taxon>Betaproteobacteria</taxon>
        <taxon>Burkholderiales</taxon>
        <taxon>Oxalobacteraceae</taxon>
        <taxon>Glaciimonas</taxon>
    </lineage>
</organism>
<dbReference type="NCBIfam" id="TIGR01731">
    <property type="entry name" value="fil_hemag_20aa"/>
    <property type="match status" value="16"/>
</dbReference>
<dbReference type="SUPFAM" id="SSF51126">
    <property type="entry name" value="Pectin lyase-like"/>
    <property type="match status" value="1"/>
</dbReference>
<proteinExistence type="predicted"/>
<dbReference type="RefSeq" id="WP_153233356.1">
    <property type="nucleotide sequence ID" value="NZ_WINI01000001.1"/>
</dbReference>
<feature type="compositionally biased region" description="Polar residues" evidence="1">
    <location>
        <begin position="1551"/>
        <end position="1563"/>
    </location>
</feature>
<comment type="caution">
    <text evidence="3">The sequence shown here is derived from an EMBL/GenBank/DDBJ whole genome shotgun (WGS) entry which is preliminary data.</text>
</comment>
<feature type="region of interest" description="Disordered" evidence="1">
    <location>
        <begin position="1975"/>
        <end position="2011"/>
    </location>
</feature>
<feature type="region of interest" description="Disordered" evidence="1">
    <location>
        <begin position="2475"/>
        <end position="2505"/>
    </location>
</feature>
<dbReference type="InterPro" id="IPR008638">
    <property type="entry name" value="FhaB/CdiA-like_TPS"/>
</dbReference>
<feature type="compositionally biased region" description="Low complexity" evidence="1">
    <location>
        <begin position="1986"/>
        <end position="1997"/>
    </location>
</feature>
<evidence type="ECO:0000313" key="4">
    <source>
        <dbReference type="Proteomes" id="UP000451565"/>
    </source>
</evidence>
<dbReference type="SMART" id="SM00912">
    <property type="entry name" value="Haemagg_act"/>
    <property type="match status" value="1"/>
</dbReference>
<feature type="domain" description="Filamentous haemagglutinin FhaB/tRNA nuclease CdiA-like TPS" evidence="2">
    <location>
        <begin position="87"/>
        <end position="207"/>
    </location>
</feature>
<gene>
    <name evidence="3" type="ORF">GEV47_03855</name>
</gene>
<evidence type="ECO:0000313" key="3">
    <source>
        <dbReference type="EMBL" id="MQQ99819.1"/>
    </source>
</evidence>
<dbReference type="InterPro" id="IPR025157">
    <property type="entry name" value="Hemagglutinin_rpt"/>
</dbReference>
<dbReference type="OrthoDB" id="5666689at2"/>
<dbReference type="InterPro" id="IPR012334">
    <property type="entry name" value="Pectin_lyas_fold"/>
</dbReference>
<feature type="compositionally biased region" description="Gly residues" evidence="1">
    <location>
        <begin position="1577"/>
        <end position="1591"/>
    </location>
</feature>
<keyword evidence="4" id="KW-1185">Reference proteome</keyword>
<name>A0A843YLM0_9BURK</name>
<dbReference type="GO" id="GO:0003824">
    <property type="term" value="F:catalytic activity"/>
    <property type="evidence" value="ECO:0007669"/>
    <property type="project" value="UniProtKB-ARBA"/>
</dbReference>
<accession>A0A843YLM0</accession>
<dbReference type="Proteomes" id="UP000451565">
    <property type="component" value="Unassembled WGS sequence"/>
</dbReference>
<feature type="region of interest" description="Disordered" evidence="1">
    <location>
        <begin position="2827"/>
        <end position="2848"/>
    </location>
</feature>
<protein>
    <submittedName>
        <fullName evidence="3">Filamentous hemagglutinin N-terminal domain-containing protein</fullName>
    </submittedName>
</protein>
<dbReference type="Pfam" id="PF05860">
    <property type="entry name" value="TPS"/>
    <property type="match status" value="1"/>
</dbReference>
<dbReference type="Pfam" id="PF13332">
    <property type="entry name" value="Fil_haemagg_2"/>
    <property type="match status" value="3"/>
</dbReference>
<feature type="region of interest" description="Disordered" evidence="1">
    <location>
        <begin position="1543"/>
        <end position="1607"/>
    </location>
</feature>
<feature type="region of interest" description="Disordered" evidence="1">
    <location>
        <begin position="2054"/>
        <end position="2090"/>
    </location>
</feature>
<evidence type="ECO:0000256" key="1">
    <source>
        <dbReference type="SAM" id="MobiDB-lite"/>
    </source>
</evidence>
<feature type="compositionally biased region" description="Low complexity" evidence="1">
    <location>
        <begin position="1592"/>
        <end position="1601"/>
    </location>
</feature>
<dbReference type="NCBIfam" id="TIGR01901">
    <property type="entry name" value="adhes_NPXG"/>
    <property type="match status" value="1"/>
</dbReference>
<dbReference type="EMBL" id="WINI01000001">
    <property type="protein sequence ID" value="MQQ99819.1"/>
    <property type="molecule type" value="Genomic_DNA"/>
</dbReference>